<keyword evidence="2" id="KW-1185">Reference proteome</keyword>
<dbReference type="AlphaFoldDB" id="A0A8J5VM29"/>
<sequence length="146" mass="16752">MTIFNRLIHSPPLVSIYYFLVCDLHHRFLFPSLFAVFTSRKWPAEPMAETAALQPVASQVLQRVAAKRRSHGFWRKEAGAGHGHVFPRRSEQRAVLAFLGRQIETSSTSLLLLAGYFASRWEKFHRLQCLVFVAVQQRRAGQEGCR</sequence>
<reference evidence="1" key="2">
    <citation type="submission" date="2021-02" db="EMBL/GenBank/DDBJ databases">
        <authorList>
            <person name="Kimball J.A."/>
            <person name="Haas M.W."/>
            <person name="Macchietto M."/>
            <person name="Kono T."/>
            <person name="Duquette J."/>
            <person name="Shao M."/>
        </authorList>
    </citation>
    <scope>NUCLEOTIDE SEQUENCE</scope>
    <source>
        <tissue evidence="1">Fresh leaf tissue</tissue>
    </source>
</reference>
<dbReference type="EMBL" id="JAAALK010000283">
    <property type="protein sequence ID" value="KAG8076982.1"/>
    <property type="molecule type" value="Genomic_DNA"/>
</dbReference>
<name>A0A8J5VM29_ZIZPA</name>
<protein>
    <submittedName>
        <fullName evidence="1">Uncharacterized protein</fullName>
    </submittedName>
</protein>
<organism evidence="1 2">
    <name type="scientific">Zizania palustris</name>
    <name type="common">Northern wild rice</name>
    <dbReference type="NCBI Taxonomy" id="103762"/>
    <lineage>
        <taxon>Eukaryota</taxon>
        <taxon>Viridiplantae</taxon>
        <taxon>Streptophyta</taxon>
        <taxon>Embryophyta</taxon>
        <taxon>Tracheophyta</taxon>
        <taxon>Spermatophyta</taxon>
        <taxon>Magnoliopsida</taxon>
        <taxon>Liliopsida</taxon>
        <taxon>Poales</taxon>
        <taxon>Poaceae</taxon>
        <taxon>BOP clade</taxon>
        <taxon>Oryzoideae</taxon>
        <taxon>Oryzeae</taxon>
        <taxon>Zizaniinae</taxon>
        <taxon>Zizania</taxon>
    </lineage>
</organism>
<dbReference type="Proteomes" id="UP000729402">
    <property type="component" value="Unassembled WGS sequence"/>
</dbReference>
<accession>A0A8J5VM29</accession>
<gene>
    <name evidence="1" type="ORF">GUJ93_ZPchr0006g45626</name>
</gene>
<comment type="caution">
    <text evidence="1">The sequence shown here is derived from an EMBL/GenBank/DDBJ whole genome shotgun (WGS) entry which is preliminary data.</text>
</comment>
<evidence type="ECO:0000313" key="2">
    <source>
        <dbReference type="Proteomes" id="UP000729402"/>
    </source>
</evidence>
<proteinExistence type="predicted"/>
<evidence type="ECO:0000313" key="1">
    <source>
        <dbReference type="EMBL" id="KAG8076982.1"/>
    </source>
</evidence>
<reference evidence="1" key="1">
    <citation type="journal article" date="2021" name="bioRxiv">
        <title>Whole Genome Assembly and Annotation of Northern Wild Rice, Zizania palustris L., Supports a Whole Genome Duplication in the Zizania Genus.</title>
        <authorList>
            <person name="Haas M."/>
            <person name="Kono T."/>
            <person name="Macchietto M."/>
            <person name="Millas R."/>
            <person name="McGilp L."/>
            <person name="Shao M."/>
            <person name="Duquette J."/>
            <person name="Hirsch C.N."/>
            <person name="Kimball J."/>
        </authorList>
    </citation>
    <scope>NUCLEOTIDE SEQUENCE</scope>
    <source>
        <tissue evidence="1">Fresh leaf tissue</tissue>
    </source>
</reference>